<dbReference type="PROSITE" id="PS51257">
    <property type="entry name" value="PROKAR_LIPOPROTEIN"/>
    <property type="match status" value="1"/>
</dbReference>
<dbReference type="InterPro" id="IPR019800">
    <property type="entry name" value="Glyco_hydro_3_AS"/>
</dbReference>
<dbReference type="GO" id="GO:0005975">
    <property type="term" value="P:carbohydrate metabolic process"/>
    <property type="evidence" value="ECO:0007669"/>
    <property type="project" value="InterPro"/>
</dbReference>
<dbReference type="SMART" id="SM01217">
    <property type="entry name" value="Fn3_like"/>
    <property type="match status" value="1"/>
</dbReference>
<dbReference type="InterPro" id="IPR013783">
    <property type="entry name" value="Ig-like_fold"/>
</dbReference>
<dbReference type="Pfam" id="PF01915">
    <property type="entry name" value="Glyco_hydro_3_C"/>
    <property type="match status" value="1"/>
</dbReference>
<keyword evidence="6" id="KW-0732">Signal</keyword>
<dbReference type="PROSITE" id="PS00775">
    <property type="entry name" value="GLYCOSYL_HYDROL_F3"/>
    <property type="match status" value="1"/>
</dbReference>
<accession>A0A1M5KC61</accession>
<dbReference type="Gene3D" id="3.20.20.300">
    <property type="entry name" value="Glycoside hydrolase, family 3, N-terminal domain"/>
    <property type="match status" value="1"/>
</dbReference>
<gene>
    <name evidence="8" type="ORF">SAMN05216361_2454</name>
</gene>
<keyword evidence="9" id="KW-1185">Reference proteome</keyword>
<dbReference type="OrthoDB" id="9781691at2"/>
<organism evidence="8 9">
    <name type="scientific">Marisediminitalea aggregata</name>
    <dbReference type="NCBI Taxonomy" id="634436"/>
    <lineage>
        <taxon>Bacteria</taxon>
        <taxon>Pseudomonadati</taxon>
        <taxon>Pseudomonadota</taxon>
        <taxon>Gammaproteobacteria</taxon>
        <taxon>Alteromonadales</taxon>
        <taxon>Alteromonadaceae</taxon>
        <taxon>Marisediminitalea</taxon>
    </lineage>
</organism>
<dbReference type="Pfam" id="PF14310">
    <property type="entry name" value="Fn3-like"/>
    <property type="match status" value="1"/>
</dbReference>
<evidence type="ECO:0000259" key="7">
    <source>
        <dbReference type="SMART" id="SM01217"/>
    </source>
</evidence>
<dbReference type="InterPro" id="IPR026891">
    <property type="entry name" value="Fn3-like"/>
</dbReference>
<name>A0A1M5KC61_9ALTE</name>
<dbReference type="InterPro" id="IPR001764">
    <property type="entry name" value="Glyco_hydro_3_N"/>
</dbReference>
<evidence type="ECO:0000256" key="6">
    <source>
        <dbReference type="SAM" id="SignalP"/>
    </source>
</evidence>
<feature type="domain" description="Fibronectin type III-like" evidence="7">
    <location>
        <begin position="693"/>
        <end position="764"/>
    </location>
</feature>
<keyword evidence="4 5" id="KW-0326">Glycosidase</keyword>
<evidence type="ECO:0000256" key="4">
    <source>
        <dbReference type="ARBA" id="ARBA00023295"/>
    </source>
</evidence>
<evidence type="ECO:0000256" key="1">
    <source>
        <dbReference type="ARBA" id="ARBA00005336"/>
    </source>
</evidence>
<dbReference type="Proteomes" id="UP000184520">
    <property type="component" value="Unassembled WGS sequence"/>
</dbReference>
<dbReference type="Gene3D" id="3.40.50.1700">
    <property type="entry name" value="Glycoside hydrolase family 3 C-terminal domain"/>
    <property type="match status" value="1"/>
</dbReference>
<dbReference type="InterPro" id="IPR017853">
    <property type="entry name" value="GH"/>
</dbReference>
<dbReference type="STRING" id="634436.SAMN05216361_2454"/>
<dbReference type="AlphaFoldDB" id="A0A1M5KC61"/>
<dbReference type="InterPro" id="IPR036881">
    <property type="entry name" value="Glyco_hydro_3_C_sf"/>
</dbReference>
<dbReference type="InterPro" id="IPR036962">
    <property type="entry name" value="Glyco_hydro_3_N_sf"/>
</dbReference>
<dbReference type="InterPro" id="IPR050288">
    <property type="entry name" value="Cellulose_deg_GH3"/>
</dbReference>
<feature type="chain" id="PRO_5012183562" evidence="6">
    <location>
        <begin position="20"/>
        <end position="800"/>
    </location>
</feature>
<dbReference type="Pfam" id="PF00933">
    <property type="entry name" value="Glyco_hydro_3"/>
    <property type="match status" value="1"/>
</dbReference>
<evidence type="ECO:0000256" key="2">
    <source>
        <dbReference type="ARBA" id="ARBA00022801"/>
    </source>
</evidence>
<dbReference type="SUPFAM" id="SSF51445">
    <property type="entry name" value="(Trans)glycosidases"/>
    <property type="match status" value="1"/>
</dbReference>
<dbReference type="EMBL" id="FQWD01000003">
    <property type="protein sequence ID" value="SHG50504.1"/>
    <property type="molecule type" value="Genomic_DNA"/>
</dbReference>
<reference evidence="9" key="1">
    <citation type="submission" date="2016-11" db="EMBL/GenBank/DDBJ databases">
        <authorList>
            <person name="Varghese N."/>
            <person name="Submissions S."/>
        </authorList>
    </citation>
    <scope>NUCLEOTIDE SEQUENCE [LARGE SCALE GENOMIC DNA]</scope>
    <source>
        <strain evidence="9">CGMCC 1.8995</strain>
    </source>
</reference>
<keyword evidence="3" id="KW-0119">Carbohydrate metabolism</keyword>
<evidence type="ECO:0000256" key="5">
    <source>
        <dbReference type="RuleBase" id="RU361161"/>
    </source>
</evidence>
<keyword evidence="2 5" id="KW-0378">Hydrolase</keyword>
<sequence length="800" mass="85753">MTSFFKRTLLACAVAGVSACGGSNTTSNTSSVETAFTDRNQNGVMDDYENPALDVTSRAKNLISLLSLEQKAHLLTGTGFQLNNVGGSEKVPGAAGSTFAIPELGIPAMVLADGPAGLRISPTRDNDTGSYFATAFPIATALASTWNTALVTQVGDAMGEEVKEYGVDLFLAPGMNIHANPLAGRNFEYYSEDPLVSGLMAASIVNGVEAHGVGTTIKHFVANNAETSRMWLDAHINEQAYREIYLRGFEIAIEASQPWAIMTSYNKVNGVYTSQDEVLLETVLRDEFGYEGLVMTDWFAGDSAPAQMQAGNDLIMPGMPDQRQAIIDAVNNGTLLETTLDRNLQRIVETLLKSPSYNDYAYSNQPDLDAHAQVARQAAAEGVVLLKNTNHALPIQSDTKIAAFGNTSYDFIAGGTGSGDVNEAYTVSLVDGLNNANVPVFEPLKEAYTAFMAAEAAKRPPKKHFFELQSPLPEFSVPEALLSDAVEASDVGLITIGRNAGEFQDRKLDADFNLTDAELSMIAQVSAAYHKAGKPVVAVLNTGGVVEVASWREHVDAIVLPWQGGQEAGNALVDVLTGKVNPSGRLATTFPLAYSDNPTATVFPGKPTSEETVKDPYIGLFVGKHMQFDYVDGIYVGYRYYDSFNVPVAYEFGYGLSYTDFSISKVTVLPSENPAEFTIKAAVSNKGKLPGKEVVQVYVTAPAGNLPKASKSLVAFNKTASLQPDSTEMLTFSVTAKQLASFSEQQRAWVVEAGDYTFHVGHSSQNIAQQVTVNIPESIVVEKVLATLTPPAPVAEISPR</sequence>
<dbReference type="RefSeq" id="WP_073322720.1">
    <property type="nucleotide sequence ID" value="NZ_FQWD01000003.1"/>
</dbReference>
<dbReference type="PANTHER" id="PTHR42715:SF10">
    <property type="entry name" value="BETA-GLUCOSIDASE"/>
    <property type="match status" value="1"/>
</dbReference>
<dbReference type="InterPro" id="IPR002772">
    <property type="entry name" value="Glyco_hydro_3_C"/>
</dbReference>
<dbReference type="GO" id="GO:0004553">
    <property type="term" value="F:hydrolase activity, hydrolyzing O-glycosyl compounds"/>
    <property type="evidence" value="ECO:0007669"/>
    <property type="project" value="InterPro"/>
</dbReference>
<evidence type="ECO:0000313" key="9">
    <source>
        <dbReference type="Proteomes" id="UP000184520"/>
    </source>
</evidence>
<feature type="signal peptide" evidence="6">
    <location>
        <begin position="1"/>
        <end position="19"/>
    </location>
</feature>
<dbReference type="PANTHER" id="PTHR42715">
    <property type="entry name" value="BETA-GLUCOSIDASE"/>
    <property type="match status" value="1"/>
</dbReference>
<evidence type="ECO:0000313" key="8">
    <source>
        <dbReference type="EMBL" id="SHG50504.1"/>
    </source>
</evidence>
<proteinExistence type="inferred from homology"/>
<dbReference type="SUPFAM" id="SSF52279">
    <property type="entry name" value="Beta-D-glucan exohydrolase, C-terminal domain"/>
    <property type="match status" value="1"/>
</dbReference>
<evidence type="ECO:0000256" key="3">
    <source>
        <dbReference type="ARBA" id="ARBA00023277"/>
    </source>
</evidence>
<dbReference type="Gene3D" id="2.60.40.10">
    <property type="entry name" value="Immunoglobulins"/>
    <property type="match status" value="1"/>
</dbReference>
<protein>
    <submittedName>
        <fullName evidence="8">Beta-glucosidase</fullName>
    </submittedName>
</protein>
<comment type="similarity">
    <text evidence="1 5">Belongs to the glycosyl hydrolase 3 family.</text>
</comment>
<dbReference type="PRINTS" id="PR00133">
    <property type="entry name" value="GLHYDRLASE3"/>
</dbReference>